<dbReference type="Proteomes" id="UP000282613">
    <property type="component" value="Unassembled WGS sequence"/>
</dbReference>
<accession>A0A0R3WDR7</accession>
<dbReference type="InterPro" id="IPR004328">
    <property type="entry name" value="BRO1_dom"/>
</dbReference>
<dbReference type="Pfam" id="PF03097">
    <property type="entry name" value="BRO1"/>
    <property type="match status" value="1"/>
</dbReference>
<evidence type="ECO:0000259" key="3">
    <source>
        <dbReference type="PROSITE" id="PS51180"/>
    </source>
</evidence>
<sequence>MIPITAETLLITPQIGEDEDASDTEFEVPAASVNEPKPRLETLLVAPHASEDEDASDTEFEVLAASMHRLNYFDTKNLSQLLSESSLAISFGRKGTSSINFKAKLSPFIASHYHEDPERFSKALDRLTHARLEATCLLRSESGLCAIRTYYNLLTTIERRFFDASGHPDFSFSWTDAFTEDTVNQRSPAFEKASLIFNYAACCAHLACSRKHKSEDGLLDQIQWFVQARANLQVLRDCFPYAPSCDSKPELLEFLIRIMQLQAQESVLALDMLECGNGSKVEKLVKYIGCACRLIKGYGKLASTAASTYDTEVTRAVPSYWMELLKVKSQYYYAQINHKLAIILLCLAANGKVPDSGRVELKPFSEDVFLEAEVAWQLKELFTLLEPCVKPRRHRRLRRRSSGSTMDIVINVDDEVTDRSCDTSDIPSLGRRFSSELATSVPNLGDCGGREVEGEQVSPPSNRKDAHLLGQVCLTEALHWARLTLRTINESSILNCKAKFKNFVDKCVKKWAEQLECVTRSGSGCNTDSSEKPLNRLSSAKAPTTKLFMSAARDGSSSGAVAAQEVEENPWMVPTFLPIKIKLPKVMSCNVLTSGRNMLPESEDPFRGLGPLSYFNAHNKWSEPYTVQLVRDEMVDYGFGVRDEVASKVTSLPLPAILLFAVTTTTTILTTGNSPVEIIDVEADCPAYRNGMREGDRVVGINGMDARFMTLDQVTVAVRFGATGYDRANRARAAAATATTVDRNGANEKSVAAVAFPPKVDTVSLTLIRPIRAAAEPNTSEVSISTGTLMEHQVN</sequence>
<dbReference type="InterPro" id="IPR047138">
    <property type="entry name" value="RHPN1_2"/>
</dbReference>
<proteinExistence type="predicted"/>
<dbReference type="PANTHER" id="PTHR23031">
    <property type="entry name" value="RHOPHILIN"/>
    <property type="match status" value="1"/>
</dbReference>
<evidence type="ECO:0000313" key="5">
    <source>
        <dbReference type="Proteomes" id="UP000282613"/>
    </source>
</evidence>
<evidence type="ECO:0000256" key="1">
    <source>
        <dbReference type="SAM" id="MobiDB-lite"/>
    </source>
</evidence>
<dbReference type="SUPFAM" id="SSF50156">
    <property type="entry name" value="PDZ domain-like"/>
    <property type="match status" value="1"/>
</dbReference>
<keyword evidence="5" id="KW-1185">Reference proteome</keyword>
<dbReference type="WBParaSite" id="TASK_0000892001-mRNA-1">
    <property type="protein sequence ID" value="TASK_0000892001-mRNA-1"/>
    <property type="gene ID" value="TASK_0000892001"/>
</dbReference>
<evidence type="ECO:0000259" key="2">
    <source>
        <dbReference type="PROSITE" id="PS50106"/>
    </source>
</evidence>
<dbReference type="Gene3D" id="1.25.40.280">
    <property type="entry name" value="alix/aip1 like domains"/>
    <property type="match status" value="1"/>
</dbReference>
<name>A0A0R3WDR7_TAEAS</name>
<dbReference type="Gene3D" id="2.30.42.10">
    <property type="match status" value="1"/>
</dbReference>
<feature type="region of interest" description="Disordered" evidence="1">
    <location>
        <begin position="14"/>
        <end position="33"/>
    </location>
</feature>
<protein>
    <submittedName>
        <fullName evidence="6">BRO1 domain-containing protein</fullName>
    </submittedName>
</protein>
<feature type="domain" description="PDZ" evidence="2">
    <location>
        <begin position="626"/>
        <end position="719"/>
    </location>
</feature>
<dbReference type="AlphaFoldDB" id="A0A0R3WDR7"/>
<dbReference type="PANTHER" id="PTHR23031:SF15">
    <property type="entry name" value="LD12055P"/>
    <property type="match status" value="1"/>
</dbReference>
<reference evidence="6" key="1">
    <citation type="submission" date="2016-04" db="UniProtKB">
        <authorList>
            <consortium name="WormBaseParasite"/>
        </authorList>
    </citation>
    <scope>IDENTIFICATION</scope>
</reference>
<gene>
    <name evidence="4" type="ORF">TASK_LOCUS8921</name>
</gene>
<evidence type="ECO:0000313" key="4">
    <source>
        <dbReference type="EMBL" id="VDK41295.1"/>
    </source>
</evidence>
<reference evidence="4 5" key="2">
    <citation type="submission" date="2018-11" db="EMBL/GenBank/DDBJ databases">
        <authorList>
            <consortium name="Pathogen Informatics"/>
        </authorList>
    </citation>
    <scope>NUCLEOTIDE SEQUENCE [LARGE SCALE GENOMIC DNA]</scope>
</reference>
<dbReference type="PROSITE" id="PS50106">
    <property type="entry name" value="PDZ"/>
    <property type="match status" value="1"/>
</dbReference>
<dbReference type="GO" id="GO:0051497">
    <property type="term" value="P:negative regulation of stress fiber assembly"/>
    <property type="evidence" value="ECO:0007669"/>
    <property type="project" value="TreeGrafter"/>
</dbReference>
<dbReference type="EMBL" id="UYRS01018928">
    <property type="protein sequence ID" value="VDK41295.1"/>
    <property type="molecule type" value="Genomic_DNA"/>
</dbReference>
<dbReference type="InterPro" id="IPR038499">
    <property type="entry name" value="BRO1_sf"/>
</dbReference>
<feature type="domain" description="BRO1" evidence="3">
    <location>
        <begin position="85"/>
        <end position="652"/>
    </location>
</feature>
<dbReference type="SMART" id="SM01041">
    <property type="entry name" value="BRO1"/>
    <property type="match status" value="1"/>
</dbReference>
<dbReference type="STRING" id="60517.A0A0R3WDR7"/>
<dbReference type="OrthoDB" id="6269441at2759"/>
<evidence type="ECO:0000313" key="6">
    <source>
        <dbReference type="WBParaSite" id="TASK_0000892001-mRNA-1"/>
    </source>
</evidence>
<dbReference type="Pfam" id="PF00595">
    <property type="entry name" value="PDZ"/>
    <property type="match status" value="1"/>
</dbReference>
<organism evidence="6">
    <name type="scientific">Taenia asiatica</name>
    <name type="common">Asian tapeworm</name>
    <dbReference type="NCBI Taxonomy" id="60517"/>
    <lineage>
        <taxon>Eukaryota</taxon>
        <taxon>Metazoa</taxon>
        <taxon>Spiralia</taxon>
        <taxon>Lophotrochozoa</taxon>
        <taxon>Platyhelminthes</taxon>
        <taxon>Cestoda</taxon>
        <taxon>Eucestoda</taxon>
        <taxon>Cyclophyllidea</taxon>
        <taxon>Taeniidae</taxon>
        <taxon>Taenia</taxon>
    </lineage>
</organism>
<dbReference type="InterPro" id="IPR001478">
    <property type="entry name" value="PDZ"/>
</dbReference>
<dbReference type="PROSITE" id="PS51180">
    <property type="entry name" value="BRO1"/>
    <property type="match status" value="1"/>
</dbReference>
<dbReference type="InterPro" id="IPR036034">
    <property type="entry name" value="PDZ_sf"/>
</dbReference>
<feature type="compositionally biased region" description="Acidic residues" evidence="1">
    <location>
        <begin position="16"/>
        <end position="26"/>
    </location>
</feature>